<keyword evidence="2" id="KW-0808">Transferase</keyword>
<dbReference type="PANTHER" id="PTHR45646:SF11">
    <property type="entry name" value="SERINE_THREONINE-PROTEIN KINASE DOA"/>
    <property type="match status" value="1"/>
</dbReference>
<organism evidence="7 8">
    <name type="scientific">Aspergillus sclerotiicarbonarius (strain CBS 121057 / IBT 28362)</name>
    <dbReference type="NCBI Taxonomy" id="1448318"/>
    <lineage>
        <taxon>Eukaryota</taxon>
        <taxon>Fungi</taxon>
        <taxon>Dikarya</taxon>
        <taxon>Ascomycota</taxon>
        <taxon>Pezizomycotina</taxon>
        <taxon>Eurotiomycetes</taxon>
        <taxon>Eurotiomycetidae</taxon>
        <taxon>Eurotiales</taxon>
        <taxon>Aspergillaceae</taxon>
        <taxon>Aspergillus</taxon>
        <taxon>Aspergillus subgen. Circumdati</taxon>
    </lineage>
</organism>
<evidence type="ECO:0000256" key="2">
    <source>
        <dbReference type="ARBA" id="ARBA00022679"/>
    </source>
</evidence>
<proteinExistence type="predicted"/>
<keyword evidence="4 7" id="KW-0418">Kinase</keyword>
<name>A0A319ENP8_ASPSB</name>
<dbReference type="VEuPathDB" id="FungiDB:BO78DRAFT_408209"/>
<accession>A0A319ENP8</accession>
<feature type="domain" description="Protein kinase" evidence="6">
    <location>
        <begin position="52"/>
        <end position="388"/>
    </location>
</feature>
<keyword evidence="1" id="KW-0723">Serine/threonine-protein kinase</keyword>
<dbReference type="GO" id="GO:0004674">
    <property type="term" value="F:protein serine/threonine kinase activity"/>
    <property type="evidence" value="ECO:0007669"/>
    <property type="project" value="UniProtKB-KW"/>
</dbReference>
<dbReference type="EMBL" id="KZ826358">
    <property type="protein sequence ID" value="PYI05384.1"/>
    <property type="molecule type" value="Genomic_DNA"/>
</dbReference>
<gene>
    <name evidence="7" type="ORF">BO78DRAFT_408209</name>
</gene>
<dbReference type="SUPFAM" id="SSF56112">
    <property type="entry name" value="Protein kinase-like (PK-like)"/>
    <property type="match status" value="1"/>
</dbReference>
<dbReference type="PROSITE" id="PS50011">
    <property type="entry name" value="PROTEIN_KINASE_DOM"/>
    <property type="match status" value="1"/>
</dbReference>
<keyword evidence="5" id="KW-0067">ATP-binding</keyword>
<dbReference type="InterPro" id="IPR051175">
    <property type="entry name" value="CLK_kinases"/>
</dbReference>
<dbReference type="AlphaFoldDB" id="A0A319ENP8"/>
<keyword evidence="3" id="KW-0547">Nucleotide-binding</keyword>
<dbReference type="SMART" id="SM00220">
    <property type="entry name" value="S_TKc"/>
    <property type="match status" value="1"/>
</dbReference>
<evidence type="ECO:0000259" key="6">
    <source>
        <dbReference type="PROSITE" id="PS50011"/>
    </source>
</evidence>
<dbReference type="PANTHER" id="PTHR45646">
    <property type="entry name" value="SERINE/THREONINE-PROTEIN KINASE DOA-RELATED"/>
    <property type="match status" value="1"/>
</dbReference>
<dbReference type="GO" id="GO:0043484">
    <property type="term" value="P:regulation of RNA splicing"/>
    <property type="evidence" value="ECO:0007669"/>
    <property type="project" value="TreeGrafter"/>
</dbReference>
<evidence type="ECO:0000313" key="7">
    <source>
        <dbReference type="EMBL" id="PYI05384.1"/>
    </source>
</evidence>
<dbReference type="Pfam" id="PF00069">
    <property type="entry name" value="Pkinase"/>
    <property type="match status" value="1"/>
</dbReference>
<protein>
    <submittedName>
        <fullName evidence="7">CMGC protein kinase</fullName>
    </submittedName>
</protein>
<dbReference type="Proteomes" id="UP000248423">
    <property type="component" value="Unassembled WGS sequence"/>
</dbReference>
<dbReference type="InterPro" id="IPR000719">
    <property type="entry name" value="Prot_kinase_dom"/>
</dbReference>
<dbReference type="OrthoDB" id="4864229at2759"/>
<evidence type="ECO:0000256" key="5">
    <source>
        <dbReference type="ARBA" id="ARBA00022840"/>
    </source>
</evidence>
<evidence type="ECO:0000256" key="3">
    <source>
        <dbReference type="ARBA" id="ARBA00022741"/>
    </source>
</evidence>
<reference evidence="7 8" key="1">
    <citation type="submission" date="2018-02" db="EMBL/GenBank/DDBJ databases">
        <title>The genomes of Aspergillus section Nigri reveals drivers in fungal speciation.</title>
        <authorList>
            <consortium name="DOE Joint Genome Institute"/>
            <person name="Vesth T.C."/>
            <person name="Nybo J."/>
            <person name="Theobald S."/>
            <person name="Brandl J."/>
            <person name="Frisvad J.C."/>
            <person name="Nielsen K.F."/>
            <person name="Lyhne E.K."/>
            <person name="Kogle M.E."/>
            <person name="Kuo A."/>
            <person name="Riley R."/>
            <person name="Clum A."/>
            <person name="Nolan M."/>
            <person name="Lipzen A."/>
            <person name="Salamov A."/>
            <person name="Henrissat B."/>
            <person name="Wiebenga A."/>
            <person name="De vries R.P."/>
            <person name="Grigoriev I.V."/>
            <person name="Mortensen U.H."/>
            <person name="Andersen M.R."/>
            <person name="Baker S.E."/>
        </authorList>
    </citation>
    <scope>NUCLEOTIDE SEQUENCE [LARGE SCALE GENOMIC DNA]</scope>
    <source>
        <strain evidence="7 8">CBS 121057</strain>
    </source>
</reference>
<dbReference type="InterPro" id="IPR011009">
    <property type="entry name" value="Kinase-like_dom_sf"/>
</dbReference>
<evidence type="ECO:0000256" key="4">
    <source>
        <dbReference type="ARBA" id="ARBA00022777"/>
    </source>
</evidence>
<dbReference type="Gene3D" id="1.10.510.10">
    <property type="entry name" value="Transferase(Phosphotransferase) domain 1"/>
    <property type="match status" value="1"/>
</dbReference>
<dbReference type="GO" id="GO:0005524">
    <property type="term" value="F:ATP binding"/>
    <property type="evidence" value="ECO:0007669"/>
    <property type="project" value="UniProtKB-KW"/>
</dbReference>
<dbReference type="Gene3D" id="3.30.200.20">
    <property type="entry name" value="Phosphorylase Kinase, domain 1"/>
    <property type="match status" value="1"/>
</dbReference>
<sequence>MSSLRARLQTAPRKIPKSGFVTLEKVEEEKLPNYDPHNFYPVRIGEIFASKYQVASKLAYDTSSTTWLCRDIQGKAFFAIKICKPSPPIENELAISKHLDKADTSYDGRKYALYVLHSFEICAPDDTPFCCLVYPPFGINYTRFRSGLPDAKLPKEYAQRLIQFVLFSLDFMHHNHVIHTNVSANTILQGIVDYKTLARLDYYRSKHPAARKVSDDHDIYFSRAMPPCNSMPLLSDLGEARMGRCKHRGNIMSGIYPAPEVILDMEWDSKVDIWSIGTTLWTLVEGDNLFSAKKNGILNDEQHLAELVAIMGPPPMEFLRRSKKCQRFWDEQGTWKGSIPISAQSLEMREKHLAGEDKELFLNLLRKIFRWLPEERPTAEELVWDGFLMQGVDISIL</sequence>
<dbReference type="GO" id="GO:0005634">
    <property type="term" value="C:nucleus"/>
    <property type="evidence" value="ECO:0007669"/>
    <property type="project" value="TreeGrafter"/>
</dbReference>
<evidence type="ECO:0000313" key="8">
    <source>
        <dbReference type="Proteomes" id="UP000248423"/>
    </source>
</evidence>
<evidence type="ECO:0000256" key="1">
    <source>
        <dbReference type="ARBA" id="ARBA00022527"/>
    </source>
</evidence>
<keyword evidence="8" id="KW-1185">Reference proteome</keyword>
<dbReference type="STRING" id="1448318.A0A319ENP8"/>